<evidence type="ECO:0000313" key="5">
    <source>
        <dbReference type="Proteomes" id="UP001159427"/>
    </source>
</evidence>
<dbReference type="InterPro" id="IPR040372">
    <property type="entry name" value="YaeB-like"/>
</dbReference>
<feature type="domain" description="TsaA-like" evidence="3">
    <location>
        <begin position="83"/>
        <end position="221"/>
    </location>
</feature>
<dbReference type="Proteomes" id="UP001159427">
    <property type="component" value="Unassembled WGS sequence"/>
</dbReference>
<keyword evidence="1" id="KW-0949">S-adenosyl-L-methionine</keyword>
<dbReference type="PANTHER" id="PTHR12818">
    <property type="entry name" value="TRNA (ADENINE(37)-N6)-METHYLTRANSFERASE"/>
    <property type="match status" value="1"/>
</dbReference>
<dbReference type="PROSITE" id="PS51668">
    <property type="entry name" value="TSAA_2"/>
    <property type="match status" value="1"/>
</dbReference>
<keyword evidence="5" id="KW-1185">Reference proteome</keyword>
<dbReference type="NCBIfam" id="TIGR00104">
    <property type="entry name" value="tRNA_TsaA"/>
    <property type="match status" value="1"/>
</dbReference>
<dbReference type="InterPro" id="IPR036413">
    <property type="entry name" value="YaeB-like_sf"/>
</dbReference>
<dbReference type="Gene3D" id="2.40.30.70">
    <property type="entry name" value="YaeB-like"/>
    <property type="match status" value="1"/>
</dbReference>
<proteinExistence type="inferred from homology"/>
<dbReference type="InterPro" id="IPR023368">
    <property type="entry name" value="UPF0066_cons_site"/>
</dbReference>
<evidence type="ECO:0000259" key="3">
    <source>
        <dbReference type="PROSITE" id="PS51668"/>
    </source>
</evidence>
<accession>A0ABN8S3N0</accession>
<dbReference type="EMBL" id="CALNXI010002188">
    <property type="protein sequence ID" value="CAH3184354.1"/>
    <property type="molecule type" value="Genomic_DNA"/>
</dbReference>
<name>A0ABN8S3N0_9CNID</name>
<dbReference type="InterPro" id="IPR036414">
    <property type="entry name" value="YaeB_N_sf"/>
</dbReference>
<reference evidence="4 5" key="1">
    <citation type="submission" date="2022-05" db="EMBL/GenBank/DDBJ databases">
        <authorList>
            <consortium name="Genoscope - CEA"/>
            <person name="William W."/>
        </authorList>
    </citation>
    <scope>NUCLEOTIDE SEQUENCE [LARGE SCALE GENOMIC DNA]</scope>
</reference>
<dbReference type="Gene3D" id="3.30.2310.10">
    <property type="entry name" value="YaeB-like"/>
    <property type="match status" value="1"/>
</dbReference>
<dbReference type="PANTHER" id="PTHR12818:SF0">
    <property type="entry name" value="TRNA (ADENINE(37)-N6)-METHYLTRANSFERASE"/>
    <property type="match status" value="1"/>
</dbReference>
<comment type="similarity">
    <text evidence="2">Belongs to the tRNA methyltransferase O family.</text>
</comment>
<dbReference type="InterPro" id="IPR023370">
    <property type="entry name" value="TrmO-like_N"/>
</dbReference>
<dbReference type="Pfam" id="PF01980">
    <property type="entry name" value="TrmO_N"/>
    <property type="match status" value="1"/>
</dbReference>
<evidence type="ECO:0000256" key="1">
    <source>
        <dbReference type="ARBA" id="ARBA00022691"/>
    </source>
</evidence>
<dbReference type="PROSITE" id="PS01318">
    <property type="entry name" value="TSAA_1"/>
    <property type="match status" value="1"/>
</dbReference>
<protein>
    <recommendedName>
        <fullName evidence="3">TsaA-like domain-containing protein</fullName>
    </recommendedName>
</protein>
<gene>
    <name evidence="4" type="ORF">PEVE_00015382</name>
</gene>
<organism evidence="4 5">
    <name type="scientific">Porites evermanni</name>
    <dbReference type="NCBI Taxonomy" id="104178"/>
    <lineage>
        <taxon>Eukaryota</taxon>
        <taxon>Metazoa</taxon>
        <taxon>Cnidaria</taxon>
        <taxon>Anthozoa</taxon>
        <taxon>Hexacorallia</taxon>
        <taxon>Scleractinia</taxon>
        <taxon>Fungiina</taxon>
        <taxon>Poritidae</taxon>
        <taxon>Porites</taxon>
    </lineage>
</organism>
<evidence type="ECO:0000313" key="4">
    <source>
        <dbReference type="EMBL" id="CAH3184354.1"/>
    </source>
</evidence>
<dbReference type="SUPFAM" id="SSF118196">
    <property type="entry name" value="YaeB-like"/>
    <property type="match status" value="2"/>
</dbReference>
<evidence type="ECO:0000256" key="2">
    <source>
        <dbReference type="ARBA" id="ARBA00033753"/>
    </source>
</evidence>
<dbReference type="CDD" id="cd09281">
    <property type="entry name" value="UPF0066"/>
    <property type="match status" value="1"/>
</dbReference>
<sequence length="516" mass="58285">MADQSTTCLARSVEVARRELNNLRRDLNSMKKMFIQKFKEVKELIEKGETKTLHSHWTCCRNEACKNPQIWHNQEQRVFHSDMRPIGFVESCFKEKNGIPRQPSVCPSAKAKLCVTVEGFTNPEHSLEGLEKFSHVWVIFLFHKNTNKAIKAKVKPPRLDGGKVGVFASRSPHRPNPIGLTLAKLDGIIGNTLLLSAIDLLHGTPVLDIKPYVPDYDQPLAVDSKGKLESESSNVTLSSSQDVLQMQETVNELSLNSVYEEVNRWHETPNLENLESKATSINIAEWIRNPPVKGLNVKFSVEAVAQVNHFHGNLSQEEDSQSDELAGDANNPVYLQRCNCTSKPEQLLKSFTCKRNCKNETGSDSVVCSTGRDCSSIDEISSDEKDIELINSWKDDVVEGVFTSPSPVVRENDNETVQEKIGETSTPLCHGEAQQSLVPCIYQLKMLSSPEEAKQAITDILKADPRSVYRRNHCQDQLYRFSIDTMNITCKFEDSSVEVLQIEPVYFRELDRNYRD</sequence>
<comment type="caution">
    <text evidence="4">The sequence shown here is derived from an EMBL/GenBank/DDBJ whole genome shotgun (WGS) entry which is preliminary data.</text>
</comment>